<comment type="caution">
    <text evidence="1">The sequence shown here is derived from an EMBL/GenBank/DDBJ whole genome shotgun (WGS) entry which is preliminary data.</text>
</comment>
<dbReference type="Proteomes" id="UP000823749">
    <property type="component" value="Chromosome 13"/>
</dbReference>
<name>A0AAV6HRH4_9ERIC</name>
<sequence length="161" mass="18722">MSFWLLIEAIINKRLLSDNCRKYNEVILKIIQSYEEDTRSCTLGDKKLKLTKDHVKVIFGISYGSVEMVKTNMKKESIALAKRIEIKEARLSTPTMKQKINQLKSSEKEQDVDDVYWLYEHTELVGVKNPNVVPRVVKCKISDLWKSLKDFEQLSQLPSDN</sequence>
<accession>A0AAV6HRH4</accession>
<reference evidence="1 2" key="1">
    <citation type="submission" date="2020-08" db="EMBL/GenBank/DDBJ databases">
        <title>Plant Genome Project.</title>
        <authorList>
            <person name="Zhang R.-G."/>
        </authorList>
    </citation>
    <scope>NUCLEOTIDE SEQUENCE [LARGE SCALE GENOMIC DNA]</scope>
    <source>
        <strain evidence="1">WSP0</strain>
        <tissue evidence="1">Leaf</tissue>
    </source>
</reference>
<evidence type="ECO:0000313" key="1">
    <source>
        <dbReference type="EMBL" id="KAG5516608.1"/>
    </source>
</evidence>
<keyword evidence="2" id="KW-1185">Reference proteome</keyword>
<dbReference type="EMBL" id="JACTNZ010000013">
    <property type="protein sequence ID" value="KAG5516608.1"/>
    <property type="molecule type" value="Genomic_DNA"/>
</dbReference>
<gene>
    <name evidence="1" type="ORF">RHGRI_037362</name>
</gene>
<proteinExistence type="predicted"/>
<evidence type="ECO:0000313" key="2">
    <source>
        <dbReference type="Proteomes" id="UP000823749"/>
    </source>
</evidence>
<dbReference type="AlphaFoldDB" id="A0AAV6HRH4"/>
<protein>
    <submittedName>
        <fullName evidence="1">Uncharacterized protein</fullName>
    </submittedName>
</protein>
<organism evidence="1 2">
    <name type="scientific">Rhododendron griersonianum</name>
    <dbReference type="NCBI Taxonomy" id="479676"/>
    <lineage>
        <taxon>Eukaryota</taxon>
        <taxon>Viridiplantae</taxon>
        <taxon>Streptophyta</taxon>
        <taxon>Embryophyta</taxon>
        <taxon>Tracheophyta</taxon>
        <taxon>Spermatophyta</taxon>
        <taxon>Magnoliopsida</taxon>
        <taxon>eudicotyledons</taxon>
        <taxon>Gunneridae</taxon>
        <taxon>Pentapetalae</taxon>
        <taxon>asterids</taxon>
        <taxon>Ericales</taxon>
        <taxon>Ericaceae</taxon>
        <taxon>Ericoideae</taxon>
        <taxon>Rhodoreae</taxon>
        <taxon>Rhododendron</taxon>
    </lineage>
</organism>